<dbReference type="InterPro" id="IPR015424">
    <property type="entry name" value="PyrdxlP-dep_Trfase"/>
</dbReference>
<evidence type="ECO:0000259" key="10">
    <source>
        <dbReference type="Pfam" id="PF00155"/>
    </source>
</evidence>
<dbReference type="EMBL" id="CAID01000010">
    <property type="protein sequence ID" value="CEF99301.1"/>
    <property type="molecule type" value="Genomic_DNA"/>
</dbReference>
<dbReference type="InterPro" id="IPR015421">
    <property type="entry name" value="PyrdxlP-dep_Trfase_major"/>
</dbReference>
<comment type="cofactor">
    <cofactor evidence="1 8">
        <name>pyridoxal 5'-phosphate</name>
        <dbReference type="ChEBI" id="CHEBI:597326"/>
    </cofactor>
</comment>
<evidence type="ECO:0000256" key="2">
    <source>
        <dbReference type="ARBA" id="ARBA00004760"/>
    </source>
</evidence>
<dbReference type="Gene3D" id="3.40.640.10">
    <property type="entry name" value="Type I PLP-dependent aspartate aminotransferase-like (Major domain)"/>
    <property type="match status" value="1"/>
</dbReference>
<keyword evidence="6 8" id="KW-0663">Pyridoxal phosphate</keyword>
<dbReference type="Pfam" id="PF00155">
    <property type="entry name" value="Aminotran_1_2"/>
    <property type="match status" value="1"/>
</dbReference>
<protein>
    <submittedName>
        <fullName evidence="11">Aminotransferase, class-II, pyridoxal-phosphate binding site</fullName>
    </submittedName>
</protein>
<evidence type="ECO:0000313" key="12">
    <source>
        <dbReference type="Proteomes" id="UP000009170"/>
    </source>
</evidence>
<dbReference type="InterPro" id="IPR004839">
    <property type="entry name" value="Aminotransferase_I/II_large"/>
</dbReference>
<evidence type="ECO:0000313" key="11">
    <source>
        <dbReference type="EMBL" id="CEF99301.1"/>
    </source>
</evidence>
<evidence type="ECO:0000256" key="9">
    <source>
        <dbReference type="SAM" id="MobiDB-lite"/>
    </source>
</evidence>
<dbReference type="SUPFAM" id="SSF53383">
    <property type="entry name" value="PLP-dependent transferases"/>
    <property type="match status" value="1"/>
</dbReference>
<dbReference type="STRING" id="70448.A0A090M527"/>
<comment type="similarity">
    <text evidence="4">Belongs to the class-II pyridoxal-phosphate-dependent aminotransferase family. BioF subfamily.</text>
</comment>
<dbReference type="FunCoup" id="A0A090M527">
    <property type="interactions" value="762"/>
</dbReference>
<dbReference type="GO" id="GO:0006665">
    <property type="term" value="P:sphingolipid metabolic process"/>
    <property type="evidence" value="ECO:0007669"/>
    <property type="project" value="UniProtKB-UniPathway"/>
</dbReference>
<dbReference type="GeneID" id="9832247"/>
<dbReference type="PANTHER" id="PTHR13693:SF77">
    <property type="entry name" value="8-AMINO-7-OXONONANOATE SYNTHASE"/>
    <property type="match status" value="1"/>
</dbReference>
<comment type="caution">
    <text evidence="11">The sequence shown here is derived from an EMBL/GenBank/DDBJ whole genome shotgun (WGS) entry which is preliminary data.</text>
</comment>
<feature type="domain" description="Aminotransferase class I/classII large" evidence="10">
    <location>
        <begin position="83"/>
        <end position="425"/>
    </location>
</feature>
<dbReference type="PROSITE" id="PS00599">
    <property type="entry name" value="AA_TRANSFER_CLASS_2"/>
    <property type="match status" value="1"/>
</dbReference>
<feature type="region of interest" description="Disordered" evidence="9">
    <location>
        <begin position="1"/>
        <end position="20"/>
    </location>
</feature>
<evidence type="ECO:0000256" key="6">
    <source>
        <dbReference type="ARBA" id="ARBA00022898"/>
    </source>
</evidence>
<dbReference type="InterPro" id="IPR050087">
    <property type="entry name" value="AON_synthase_class-II"/>
</dbReference>
<dbReference type="OrthoDB" id="10263824at2759"/>
<organism evidence="11 12">
    <name type="scientific">Ostreococcus tauri</name>
    <name type="common">Marine green alga</name>
    <dbReference type="NCBI Taxonomy" id="70448"/>
    <lineage>
        <taxon>Eukaryota</taxon>
        <taxon>Viridiplantae</taxon>
        <taxon>Chlorophyta</taxon>
        <taxon>Mamiellophyceae</taxon>
        <taxon>Mamiellales</taxon>
        <taxon>Bathycoccaceae</taxon>
        <taxon>Ostreococcus</taxon>
    </lineage>
</organism>
<dbReference type="Proteomes" id="UP000009170">
    <property type="component" value="Unassembled WGS sequence"/>
</dbReference>
<accession>A0A090M527</accession>
<dbReference type="GO" id="GO:0008483">
    <property type="term" value="F:transaminase activity"/>
    <property type="evidence" value="ECO:0007669"/>
    <property type="project" value="UniProtKB-KW"/>
</dbReference>
<dbReference type="UniPathway" id="UPA00222"/>
<keyword evidence="7" id="KW-0746">Sphingolipid metabolism</keyword>
<dbReference type="KEGG" id="ota:OT_ostta10g00770"/>
<evidence type="ECO:0000256" key="4">
    <source>
        <dbReference type="ARBA" id="ARBA00010008"/>
    </source>
</evidence>
<dbReference type="AlphaFoldDB" id="A0A090M527"/>
<keyword evidence="7" id="KW-0443">Lipid metabolism</keyword>
<dbReference type="GO" id="GO:0030170">
    <property type="term" value="F:pyridoxal phosphate binding"/>
    <property type="evidence" value="ECO:0007669"/>
    <property type="project" value="InterPro"/>
</dbReference>
<evidence type="ECO:0000256" key="5">
    <source>
        <dbReference type="ARBA" id="ARBA00022679"/>
    </source>
</evidence>
<comment type="pathway">
    <text evidence="3">Sphingolipid metabolism.</text>
</comment>
<name>A0A090M527_OSTTA</name>
<dbReference type="InParanoid" id="A0A090M527"/>
<dbReference type="InterPro" id="IPR015422">
    <property type="entry name" value="PyrdxlP-dep_Trfase_small"/>
</dbReference>
<dbReference type="PANTHER" id="PTHR13693">
    <property type="entry name" value="CLASS II AMINOTRANSFERASE/8-AMINO-7-OXONONANOATE SYNTHASE"/>
    <property type="match status" value="1"/>
</dbReference>
<keyword evidence="12" id="KW-1185">Reference proteome</keyword>
<evidence type="ECO:0000256" key="1">
    <source>
        <dbReference type="ARBA" id="ARBA00001933"/>
    </source>
</evidence>
<dbReference type="InterPro" id="IPR001917">
    <property type="entry name" value="Aminotrans_II_pyridoxalP_BS"/>
</dbReference>
<proteinExistence type="inferred from homology"/>
<dbReference type="GO" id="GO:0009102">
    <property type="term" value="P:biotin biosynthetic process"/>
    <property type="evidence" value="ECO:0007669"/>
    <property type="project" value="TreeGrafter"/>
</dbReference>
<feature type="compositionally biased region" description="Basic and acidic residues" evidence="9">
    <location>
        <begin position="1"/>
        <end position="15"/>
    </location>
</feature>
<dbReference type="Gene3D" id="3.90.1150.10">
    <property type="entry name" value="Aspartate Aminotransferase, domain 1"/>
    <property type="match status" value="1"/>
</dbReference>
<gene>
    <name evidence="11" type="ORF">OT_ostta10g00770</name>
</gene>
<dbReference type="GO" id="GO:0016020">
    <property type="term" value="C:membrane"/>
    <property type="evidence" value="ECO:0007669"/>
    <property type="project" value="GOC"/>
</dbReference>
<sequence>MSRRDRSTSTSRSRDLPPSWSTWLADANDALVAKGVDRALRPISPTEDASTFTARVDALERFRANESDLGESVDAPGPSRRATSFSSNDYLGLGTHARTRAAASRAAARFGCGPRSSALICGYTEWHRSLEVELAKLCETEECLLFPTGYAANSTALQALCGEAECAIFSDALNHASIVDGCRLAKQGGASVHTFSHKDYDELERALRACDAKRKVVVSDSLFSMDGDYADVDRLVELRREYGFLLVLDEAHATLVCGDRGGGVAQAKGRCADVDVHVGTLSKAVGAHGGFVACSRAMKLFLVSRARGQMFSTALPAPAIAAAIESLKVFTDEPSIRAKLWSNVDRMNAAIASHPILASMTRPLESPIGCVIIGTTDDALAAASELSRAGFHVPAIRPPTVPAGTCRLRIALSAAHSHDDIDALACVLAQAVERARRPRSRL</sequence>
<reference evidence="12" key="1">
    <citation type="journal article" date="2006" name="Proc. Natl. Acad. Sci. U.S.A.">
        <title>Genome analysis of the smallest free-living eukaryote Ostreococcus tauri unveils many unique features.</title>
        <authorList>
            <person name="Derelle E."/>
            <person name="Ferraz C."/>
            <person name="Rombauts S."/>
            <person name="Rouze P."/>
            <person name="Worden A.Z."/>
            <person name="Robbens S."/>
            <person name="Partensky F."/>
            <person name="Degroeve S."/>
            <person name="Echeynie S."/>
            <person name="Cooke R."/>
            <person name="Saeys Y."/>
            <person name="Wuyts J."/>
            <person name="Jabbari K."/>
            <person name="Bowler C."/>
            <person name="Panaud O."/>
            <person name="Piegu B."/>
            <person name="Ball S.G."/>
            <person name="Ral J.-P."/>
            <person name="Bouget F.-Y."/>
            <person name="Piganeau G."/>
            <person name="De Baets B."/>
            <person name="Picard A."/>
            <person name="Delseny M."/>
            <person name="Demaille J."/>
            <person name="Van de Peer Y."/>
            <person name="Moreau H."/>
        </authorList>
    </citation>
    <scope>NUCLEOTIDE SEQUENCE [LARGE SCALE GENOMIC DNA]</scope>
    <source>
        <strain evidence="12">OTTH 0595 / CCAP 157/2 / RCC745</strain>
    </source>
</reference>
<keyword evidence="11" id="KW-0032">Aminotransferase</keyword>
<evidence type="ECO:0000256" key="3">
    <source>
        <dbReference type="ARBA" id="ARBA00004991"/>
    </source>
</evidence>
<dbReference type="RefSeq" id="XP_003081514.2">
    <property type="nucleotide sequence ID" value="XM_003081466.2"/>
</dbReference>
<evidence type="ECO:0000256" key="8">
    <source>
        <dbReference type="RuleBase" id="RU003693"/>
    </source>
</evidence>
<comment type="pathway">
    <text evidence="2">Lipid metabolism; sphingolipid metabolism.</text>
</comment>
<reference evidence="11 12" key="2">
    <citation type="journal article" date="2014" name="BMC Genomics">
        <title>An improved genome of the model marine alga Ostreococcus tauri unfolds by assessing Illumina de novo assemblies.</title>
        <authorList>
            <person name="Blanc-Mathieu R."/>
            <person name="Verhelst B."/>
            <person name="Derelle E."/>
            <person name="Rombauts S."/>
            <person name="Bouget F.Y."/>
            <person name="Carre I."/>
            <person name="Chateau A."/>
            <person name="Eyre-Walker A."/>
            <person name="Grimsley N."/>
            <person name="Moreau H."/>
            <person name="Piegu B."/>
            <person name="Rivals E."/>
            <person name="Schackwitz W."/>
            <person name="Van de Peer Y."/>
            <person name="Piganeau G."/>
        </authorList>
    </citation>
    <scope>NUCLEOTIDE SEQUENCE [LARGE SCALE GENOMIC DNA]</scope>
    <source>
        <strain evidence="12">OTTH 0595 / CCAP 157/2 / RCC745</strain>
    </source>
</reference>
<evidence type="ECO:0000256" key="7">
    <source>
        <dbReference type="ARBA" id="ARBA00022919"/>
    </source>
</evidence>
<keyword evidence="5" id="KW-0808">Transferase</keyword>